<feature type="compositionally biased region" description="Polar residues" evidence="1">
    <location>
        <begin position="211"/>
        <end position="224"/>
    </location>
</feature>
<sequence>MDPVLQIPFAEVPSSLLPAFGFLQPLALYFCDTTVQVVGREKKTLATFVSKDALCFAKKDSGQLARCIPFTAIRSLHSNCTGATTAPASNDAKHEVFVMFLLSPQERTDLILVGPSCEKFLLAFKRIWAATGFQGRAAWEQDPKRWKRFTDFQKNYRIPQSSREGSPSINGIDTKAAVLKSHNESILSQDFPDEGQGGASSHAAGNNNNSMTPRTTTFRDPVTGTESPSYIAMGDYTTFNQKVELPYVSFAADERVAFPQMSAPDRSLFYCERRHVFHTGDGASTSSGAIVNCFLMLSDSHLYCAVSEVRVLRCCLLKHISKLWWVRDVSEAPFSASGTIVNDKTNAHAVLIQFAEQSDGLTSPSSGQRSKLVRVEHDVLLLFSREDEMKAFSGVLERIMVRAHPTNGARFAASTSLGHTSPILAPQAGFQLTVAPLPQKLSKSESDELARAKENGGAGSASPAGRDPSPKALRSPSGSPQLDRAKSTLQSRKSVLSQGYLGSFRQQQSASDDYTGLMSIVREDPHLQEEFPVSAELKERHPPLRTGFVYWAERVVYHPSPLRKQAGQRSSEIVVAFLTKTQFVIGSNGQNLRILPIASIKAIRVKTIARKSGEHNRQVIVLVGNQQEHDVCIEVDREEEGRVMLHQLLNVIKKADPYNVPAIKSFSDVEAEGFRFEANKFYKQPDLDLPLSNDTVAYRREIRQRILNLYKKYQPQKVDRVDPLMKEFAGKELELIEKMREKFGANSTELDKTNDDLFGYRRRLVAYCEKYLPESIDSVDRVLREYRGQEDRMFDILVKRFGPEPKDPVITPAAKESALRREQSKVFLGKMPAKERLLRIYKQYQPSKIGMIDEILQRYEGHEEVLFRKLEKLYGPEPEADAETISKKSTAALKKAPDQPAAASELDTWNGVLLGERVAAMCRRYTPGKVHTIPEVLEQFKGKEKLLLDGLVKKYGPEPIPTTPQSRDRLAAFFANHMAERMPDERLNEILLSFRGSEGELYESLAKRYGATGPFTAKGGVASIVKPNQKQHRKQSVVATDSSDDEPDAPADDNGDATFDVYETNSTGTGAPNNSSADGSRALTSPTGEVERMRSARRRRATSALTAGAIRSAKKEDKFEAVVLEKMDMLTELPFAEVPVPMQHLFPTFGGRAAIFMFERVLHWEPSTPPALRFMYMTSSHIYISSSETMVHRCFPIRELRGVYMTTKRTDQASQCSVLLKLQPYEHDCFFSVETDFEAKRFVWILLEVQHKYLQQAAQCRVVPVSSLLAPGIDAQCDFEAKRFVWILLEVQHKYLQQAAQCRVVPVSSLLAPGIDAQCRPKEGFGVQIEPVRKRHRALNDGDAHGSVALGELFSRLHEAVIEKNIDIEEDAEMEIQEAALMTRKSRGVLELSSKDKKVFGHGGSTRLQHQALRARLGSATSGDLDEVQLGVSDYQAAMLTGGDAGTRRPGDTRARFAHRGIDENPNERGENGIPFETREAQRRHLNPVQREQFFLHSHSGIYGTAVSGSLNGAARGDMFAVNGDVDGEIAQGPMAFAEADDPLAAHIPSNHNADGGYRGSSITSSSGIGAHQHLSHEEQLMQSGILGMSEVYEPSPLDRMGLFGKTSTTTPSRPPPKSAFSTGLVTPPPPQNVLSVQHFKGTSAVGSDKRKLMEAAQNSIHRALGQQTGGRVTHIHTMSPLSPQDGNSIAHYANVAVAPPPSQQMQFHHSMNTSGGGDFDDYIAGSARKR</sequence>
<dbReference type="OrthoDB" id="245139at2759"/>
<feature type="region of interest" description="Disordered" evidence="1">
    <location>
        <begin position="188"/>
        <end position="224"/>
    </location>
</feature>
<feature type="region of interest" description="Disordered" evidence="1">
    <location>
        <begin position="1549"/>
        <end position="1573"/>
    </location>
</feature>
<evidence type="ECO:0008006" key="4">
    <source>
        <dbReference type="Google" id="ProtNLM"/>
    </source>
</evidence>
<dbReference type="PANTHER" id="PTHR39666:SF1">
    <property type="entry name" value="NUCLEAR PORE COMPLEX NUP2_50_61 DOMAIN-CONTAINING PROTEIN"/>
    <property type="match status" value="1"/>
</dbReference>
<feature type="compositionally biased region" description="Low complexity" evidence="1">
    <location>
        <begin position="199"/>
        <end position="210"/>
    </location>
</feature>
<protein>
    <recommendedName>
        <fullName evidence="4">PH domain-containing protein</fullName>
    </recommendedName>
</protein>
<feature type="compositionally biased region" description="Low complexity" evidence="1">
    <location>
        <begin position="1560"/>
        <end position="1570"/>
    </location>
</feature>
<accession>A0A0S4KHY4</accession>
<feature type="region of interest" description="Disordered" evidence="1">
    <location>
        <begin position="1025"/>
        <end position="1104"/>
    </location>
</feature>
<feature type="compositionally biased region" description="Basic and acidic residues" evidence="1">
    <location>
        <begin position="442"/>
        <end position="454"/>
    </location>
</feature>
<name>A0A0S4KHY4_BODSA</name>
<organism evidence="2 3">
    <name type="scientific">Bodo saltans</name>
    <name type="common">Flagellated protozoan</name>
    <dbReference type="NCBI Taxonomy" id="75058"/>
    <lineage>
        <taxon>Eukaryota</taxon>
        <taxon>Discoba</taxon>
        <taxon>Euglenozoa</taxon>
        <taxon>Kinetoplastea</taxon>
        <taxon>Metakinetoplastina</taxon>
        <taxon>Eubodonida</taxon>
        <taxon>Bodonidae</taxon>
        <taxon>Bodo</taxon>
    </lineage>
</organism>
<gene>
    <name evidence="2" type="ORF">BSAL_07670</name>
</gene>
<evidence type="ECO:0000256" key="1">
    <source>
        <dbReference type="SAM" id="MobiDB-lite"/>
    </source>
</evidence>
<feature type="region of interest" description="Disordered" evidence="1">
    <location>
        <begin position="1710"/>
        <end position="1731"/>
    </location>
</feature>
<dbReference type="PANTHER" id="PTHR39666">
    <property type="entry name" value="RANBP2-TYPE DOMAIN-CONTAINING PROTEIN"/>
    <property type="match status" value="1"/>
</dbReference>
<proteinExistence type="predicted"/>
<feature type="compositionally biased region" description="Polar residues" evidence="1">
    <location>
        <begin position="1063"/>
        <end position="1087"/>
    </location>
</feature>
<reference evidence="3" key="1">
    <citation type="submission" date="2015-09" db="EMBL/GenBank/DDBJ databases">
        <authorList>
            <consortium name="Pathogen Informatics"/>
        </authorList>
    </citation>
    <scope>NUCLEOTIDE SEQUENCE [LARGE SCALE GENOMIC DNA]</scope>
    <source>
        <strain evidence="3">Lake Konstanz</strain>
    </source>
</reference>
<evidence type="ECO:0000313" key="3">
    <source>
        <dbReference type="Proteomes" id="UP000051952"/>
    </source>
</evidence>
<feature type="region of interest" description="Disordered" evidence="1">
    <location>
        <begin position="1603"/>
        <end position="1622"/>
    </location>
</feature>
<keyword evidence="3" id="KW-1185">Reference proteome</keyword>
<dbReference type="Proteomes" id="UP000051952">
    <property type="component" value="Unassembled WGS sequence"/>
</dbReference>
<feature type="compositionally biased region" description="Acidic residues" evidence="1">
    <location>
        <begin position="1042"/>
        <end position="1055"/>
    </location>
</feature>
<dbReference type="VEuPathDB" id="TriTrypDB:BSAL_07670"/>
<dbReference type="EMBL" id="CYKH01001409">
    <property type="protein sequence ID" value="CUI14570.1"/>
    <property type="molecule type" value="Genomic_DNA"/>
</dbReference>
<feature type="region of interest" description="Disordered" evidence="1">
    <location>
        <begin position="442"/>
        <end position="489"/>
    </location>
</feature>
<evidence type="ECO:0000313" key="2">
    <source>
        <dbReference type="EMBL" id="CUI14570.1"/>
    </source>
</evidence>